<proteinExistence type="predicted"/>
<organism evidence="1 2">
    <name type="scientific">Arcicella rigui</name>
    <dbReference type="NCBI Taxonomy" id="797020"/>
    <lineage>
        <taxon>Bacteria</taxon>
        <taxon>Pseudomonadati</taxon>
        <taxon>Bacteroidota</taxon>
        <taxon>Cytophagia</taxon>
        <taxon>Cytophagales</taxon>
        <taxon>Flectobacillaceae</taxon>
        <taxon>Arcicella</taxon>
    </lineage>
</organism>
<protein>
    <recommendedName>
        <fullName evidence="3">SGNH/GDSL hydrolase family protein</fullName>
    </recommendedName>
</protein>
<comment type="caution">
    <text evidence="1">The sequence shown here is derived from an EMBL/GenBank/DDBJ whole genome shotgun (WGS) entry which is preliminary data.</text>
</comment>
<accession>A0ABU5Q5P1</accession>
<dbReference type="RefSeq" id="WP_323294922.1">
    <property type="nucleotide sequence ID" value="NZ_JAYFUM010000001.1"/>
</dbReference>
<dbReference type="EMBL" id="JAYFUM010000001">
    <property type="protein sequence ID" value="MEA5137754.1"/>
    <property type="molecule type" value="Genomic_DNA"/>
</dbReference>
<gene>
    <name evidence="1" type="ORF">VB248_01340</name>
</gene>
<dbReference type="SUPFAM" id="SSF52266">
    <property type="entry name" value="SGNH hydrolase"/>
    <property type="match status" value="1"/>
</dbReference>
<reference evidence="1 2" key="1">
    <citation type="submission" date="2023-12" db="EMBL/GenBank/DDBJ databases">
        <title>Novel species of the genus Arcicella isolated from rivers.</title>
        <authorList>
            <person name="Lu H."/>
        </authorList>
    </citation>
    <scope>NUCLEOTIDE SEQUENCE [LARGE SCALE GENOMIC DNA]</scope>
    <source>
        <strain evidence="1 2">KCTC 23307</strain>
    </source>
</reference>
<name>A0ABU5Q5P1_9BACT</name>
<dbReference type="Proteomes" id="UP001302949">
    <property type="component" value="Unassembled WGS sequence"/>
</dbReference>
<evidence type="ECO:0008006" key="3">
    <source>
        <dbReference type="Google" id="ProtNLM"/>
    </source>
</evidence>
<sequence length="321" mass="38153">MILSFVKKLTFLLLLVGLSMYFLAFVVDSGLRKSRNEHYATWNDLFNSKINAELLILGSSRAEFHISPKILDSTLHLNSYNLGLSAWHFDMQYARFKLFLAHNPKPKYIIHNVDVYGFSKRNDVVNREQFLPYIHEPILQATTRGHKGEFDIYQQYIPLYKYKNQQALAWEGICNFVNLTALYDSTTKYKGYRGNEYTWNKDFELFKKRYPKGAKYSFNKEILKQFDEYLAFCEQQNIKVILLYAPEYYEVQPLYKNKNQMMEICENAAKRFHCYFLDYSKDTLCYQKKYFYNSQHLNKNGAEIFSKKLAVDVKSLLKMNK</sequence>
<evidence type="ECO:0000313" key="1">
    <source>
        <dbReference type="EMBL" id="MEA5137754.1"/>
    </source>
</evidence>
<dbReference type="Gene3D" id="3.40.50.1110">
    <property type="entry name" value="SGNH hydrolase"/>
    <property type="match status" value="1"/>
</dbReference>
<keyword evidence="2" id="KW-1185">Reference proteome</keyword>
<evidence type="ECO:0000313" key="2">
    <source>
        <dbReference type="Proteomes" id="UP001302949"/>
    </source>
</evidence>
<dbReference type="InterPro" id="IPR036514">
    <property type="entry name" value="SGNH_hydro_sf"/>
</dbReference>